<accession>A0AAD3SM38</accession>
<proteinExistence type="predicted"/>
<evidence type="ECO:0000313" key="2">
    <source>
        <dbReference type="EMBL" id="GMH13052.1"/>
    </source>
</evidence>
<evidence type="ECO:0000256" key="1">
    <source>
        <dbReference type="SAM" id="MobiDB-lite"/>
    </source>
</evidence>
<name>A0AAD3SM38_NEPGR</name>
<comment type="caution">
    <text evidence="2">The sequence shown here is derived from an EMBL/GenBank/DDBJ whole genome shotgun (WGS) entry which is preliminary data.</text>
</comment>
<dbReference type="AlphaFoldDB" id="A0AAD3SM38"/>
<evidence type="ECO:0000313" key="3">
    <source>
        <dbReference type="Proteomes" id="UP001279734"/>
    </source>
</evidence>
<gene>
    <name evidence="2" type="ORF">Nepgr_014893</name>
</gene>
<sequence>MYIHIYTFKTEFLKLNDASLDRGQARHRLRTTGVNGEGSRAEGNGIEAAFKDGKRSKVNATTAKIRSTSRRHCHLARRPDTKDVTQLRSHQNNLALRARRSRERPNEN</sequence>
<feature type="compositionally biased region" description="Basic residues" evidence="1">
    <location>
        <begin position="67"/>
        <end position="76"/>
    </location>
</feature>
<protein>
    <submittedName>
        <fullName evidence="2">Uncharacterized protein</fullName>
    </submittedName>
</protein>
<organism evidence="2 3">
    <name type="scientific">Nepenthes gracilis</name>
    <name type="common">Slender pitcher plant</name>
    <dbReference type="NCBI Taxonomy" id="150966"/>
    <lineage>
        <taxon>Eukaryota</taxon>
        <taxon>Viridiplantae</taxon>
        <taxon>Streptophyta</taxon>
        <taxon>Embryophyta</taxon>
        <taxon>Tracheophyta</taxon>
        <taxon>Spermatophyta</taxon>
        <taxon>Magnoliopsida</taxon>
        <taxon>eudicotyledons</taxon>
        <taxon>Gunneridae</taxon>
        <taxon>Pentapetalae</taxon>
        <taxon>Caryophyllales</taxon>
        <taxon>Nepenthaceae</taxon>
        <taxon>Nepenthes</taxon>
    </lineage>
</organism>
<keyword evidence="3" id="KW-1185">Reference proteome</keyword>
<feature type="region of interest" description="Disordered" evidence="1">
    <location>
        <begin position="54"/>
        <end position="108"/>
    </location>
</feature>
<dbReference type="EMBL" id="BSYO01000012">
    <property type="protein sequence ID" value="GMH13052.1"/>
    <property type="molecule type" value="Genomic_DNA"/>
</dbReference>
<reference evidence="2" key="1">
    <citation type="submission" date="2023-05" db="EMBL/GenBank/DDBJ databases">
        <title>Nepenthes gracilis genome sequencing.</title>
        <authorList>
            <person name="Fukushima K."/>
        </authorList>
    </citation>
    <scope>NUCLEOTIDE SEQUENCE</scope>
    <source>
        <strain evidence="2">SING2019-196</strain>
    </source>
</reference>
<dbReference type="Proteomes" id="UP001279734">
    <property type="component" value="Unassembled WGS sequence"/>
</dbReference>